<feature type="compositionally biased region" description="Acidic residues" evidence="1">
    <location>
        <begin position="163"/>
        <end position="172"/>
    </location>
</feature>
<evidence type="ECO:0000256" key="1">
    <source>
        <dbReference type="SAM" id="MobiDB-lite"/>
    </source>
</evidence>
<organism evidence="2 3">
    <name type="scientific">Ophiobolus disseminans</name>
    <dbReference type="NCBI Taxonomy" id="1469910"/>
    <lineage>
        <taxon>Eukaryota</taxon>
        <taxon>Fungi</taxon>
        <taxon>Dikarya</taxon>
        <taxon>Ascomycota</taxon>
        <taxon>Pezizomycotina</taxon>
        <taxon>Dothideomycetes</taxon>
        <taxon>Pleosporomycetidae</taxon>
        <taxon>Pleosporales</taxon>
        <taxon>Pleosporineae</taxon>
        <taxon>Phaeosphaeriaceae</taxon>
        <taxon>Ophiobolus</taxon>
    </lineage>
</organism>
<gene>
    <name evidence="2" type="ORF">CC86DRAFT_410485</name>
</gene>
<feature type="region of interest" description="Disordered" evidence="1">
    <location>
        <begin position="162"/>
        <end position="183"/>
    </location>
</feature>
<dbReference type="AlphaFoldDB" id="A0A6A6ZM14"/>
<evidence type="ECO:0000313" key="3">
    <source>
        <dbReference type="Proteomes" id="UP000799424"/>
    </source>
</evidence>
<dbReference type="Proteomes" id="UP000799424">
    <property type="component" value="Unassembled WGS sequence"/>
</dbReference>
<reference evidence="2" key="1">
    <citation type="journal article" date="2020" name="Stud. Mycol.">
        <title>101 Dothideomycetes genomes: a test case for predicting lifestyles and emergence of pathogens.</title>
        <authorList>
            <person name="Haridas S."/>
            <person name="Albert R."/>
            <person name="Binder M."/>
            <person name="Bloem J."/>
            <person name="Labutti K."/>
            <person name="Salamov A."/>
            <person name="Andreopoulos B."/>
            <person name="Baker S."/>
            <person name="Barry K."/>
            <person name="Bills G."/>
            <person name="Bluhm B."/>
            <person name="Cannon C."/>
            <person name="Castanera R."/>
            <person name="Culley D."/>
            <person name="Daum C."/>
            <person name="Ezra D."/>
            <person name="Gonzalez J."/>
            <person name="Henrissat B."/>
            <person name="Kuo A."/>
            <person name="Liang C."/>
            <person name="Lipzen A."/>
            <person name="Lutzoni F."/>
            <person name="Magnuson J."/>
            <person name="Mondo S."/>
            <person name="Nolan M."/>
            <person name="Ohm R."/>
            <person name="Pangilinan J."/>
            <person name="Park H.-J."/>
            <person name="Ramirez L."/>
            <person name="Alfaro M."/>
            <person name="Sun H."/>
            <person name="Tritt A."/>
            <person name="Yoshinaga Y."/>
            <person name="Zwiers L.-H."/>
            <person name="Turgeon B."/>
            <person name="Goodwin S."/>
            <person name="Spatafora J."/>
            <person name="Crous P."/>
            <person name="Grigoriev I."/>
        </authorList>
    </citation>
    <scope>NUCLEOTIDE SEQUENCE</scope>
    <source>
        <strain evidence="2">CBS 113818</strain>
    </source>
</reference>
<proteinExistence type="predicted"/>
<keyword evidence="3" id="KW-1185">Reference proteome</keyword>
<sequence>MPRNRLEMLDAIREAGHSLDNYADDDYVYAIQRHVHPDGRVEYSEGPVSPPRRRSPEPNRENPYGHGHRDGWHRGFGEGGRRGYPRGFHNGRLAGYADHSQLAYEAGHRQGWGAGDWRGMSDAFDDYTGNFDPRTGHPDRVYRYHVRDRPFPWEQGMGGGYDTWDEEDEDEHDGYGGGGGWYY</sequence>
<dbReference type="EMBL" id="MU006235">
    <property type="protein sequence ID" value="KAF2822100.1"/>
    <property type="molecule type" value="Genomic_DNA"/>
</dbReference>
<evidence type="ECO:0000313" key="2">
    <source>
        <dbReference type="EMBL" id="KAF2822100.1"/>
    </source>
</evidence>
<accession>A0A6A6ZM14</accession>
<protein>
    <submittedName>
        <fullName evidence="2">Uncharacterized protein</fullName>
    </submittedName>
</protein>
<name>A0A6A6ZM14_9PLEO</name>
<feature type="region of interest" description="Disordered" evidence="1">
    <location>
        <begin position="38"/>
        <end position="72"/>
    </location>
</feature>